<evidence type="ECO:0000256" key="1">
    <source>
        <dbReference type="ARBA" id="ARBA00005525"/>
    </source>
</evidence>
<dbReference type="PIRSF" id="PIRSF000193">
    <property type="entry name" value="Pyrrol-5-carb_rd"/>
    <property type="match status" value="1"/>
</dbReference>
<dbReference type="Gene3D" id="3.40.50.720">
    <property type="entry name" value="NAD(P)-binding Rossmann-like Domain"/>
    <property type="match status" value="1"/>
</dbReference>
<dbReference type="Pfam" id="PF14748">
    <property type="entry name" value="P5CR_dimer"/>
    <property type="match status" value="1"/>
</dbReference>
<feature type="domain" description="Pyrroline-5-carboxylate reductase dimerisation" evidence="8">
    <location>
        <begin position="160"/>
        <end position="264"/>
    </location>
</feature>
<comment type="function">
    <text evidence="4">Catalyzes the reduction of 1-pyrroline-5-carboxylate (PCA) to L-proline.</text>
</comment>
<proteinExistence type="inferred from homology"/>
<dbReference type="PANTHER" id="PTHR11645:SF0">
    <property type="entry name" value="PYRROLINE-5-CARBOXYLATE REDUCTASE 3"/>
    <property type="match status" value="1"/>
</dbReference>
<dbReference type="EC" id="1.5.1.2" evidence="4 5"/>
<evidence type="ECO:0000313" key="9">
    <source>
        <dbReference type="EMBL" id="OWP79355.1"/>
    </source>
</evidence>
<comment type="pathway">
    <text evidence="4">Amino-acid biosynthesis; L-proline biosynthesis; L-proline from L-glutamate 5-semialdehyde: step 1/1.</text>
</comment>
<comment type="similarity">
    <text evidence="1 4">Belongs to the pyrroline-5-carboxylate reductase family.</text>
</comment>
<dbReference type="InterPro" id="IPR000304">
    <property type="entry name" value="Pyrroline-COOH_reductase"/>
</dbReference>
<keyword evidence="3 4" id="KW-0560">Oxidoreductase</keyword>
<dbReference type="Proteomes" id="UP000198034">
    <property type="component" value="Unassembled WGS sequence"/>
</dbReference>
<keyword evidence="4" id="KW-0963">Cytoplasm</keyword>
<name>A0A246GDJ6_9FLAO</name>
<sequence length="266" mass="29179">MKIAIVGYGNLGKTFVGSFIKSHFIKKEDIFVYTRTLPKIQDCFSIPLDNFSIDNFPFNQDIDIVILAVKPQEFEKVAQVLEGKLNKQTIVLSVMAGVSIKKITHLLKVDKIVRSMPNLGTQIGQGMTVFSASDKTDRKDLFIIQNLINTTGKSIYVENEEMLNPATAVSGSGPAYVFYFMNAMIKVAQELGFSTAEAELLVHQTFLGAVNLQASFGLSNDELIKKVASKGGTTEQAISVFDQSNLNSIVAMAIKKANQRAIELGD</sequence>
<evidence type="ECO:0000256" key="2">
    <source>
        <dbReference type="ARBA" id="ARBA00022857"/>
    </source>
</evidence>
<dbReference type="InterPro" id="IPR029036">
    <property type="entry name" value="P5CR_dimer"/>
</dbReference>
<organism evidence="9 10">
    <name type="scientific">Flavobacterium columnare</name>
    <dbReference type="NCBI Taxonomy" id="996"/>
    <lineage>
        <taxon>Bacteria</taxon>
        <taxon>Pseudomonadati</taxon>
        <taxon>Bacteroidota</taxon>
        <taxon>Flavobacteriia</taxon>
        <taxon>Flavobacteriales</taxon>
        <taxon>Flavobacteriaceae</taxon>
        <taxon>Flavobacterium</taxon>
    </lineage>
</organism>
<comment type="caution">
    <text evidence="9">The sequence shown here is derived from an EMBL/GenBank/DDBJ whole genome shotgun (WGS) entry which is preliminary data.</text>
</comment>
<dbReference type="AlphaFoldDB" id="A0A246GDJ6"/>
<evidence type="ECO:0000259" key="7">
    <source>
        <dbReference type="Pfam" id="PF03807"/>
    </source>
</evidence>
<dbReference type="SUPFAM" id="SSF48179">
    <property type="entry name" value="6-phosphogluconate dehydrogenase C-terminal domain-like"/>
    <property type="match status" value="1"/>
</dbReference>
<feature type="binding site" evidence="6">
    <location>
        <begin position="68"/>
        <end position="71"/>
    </location>
    <ligand>
        <name>NADP(+)</name>
        <dbReference type="ChEBI" id="CHEBI:58349"/>
    </ligand>
</feature>
<dbReference type="InterPro" id="IPR036291">
    <property type="entry name" value="NAD(P)-bd_dom_sf"/>
</dbReference>
<evidence type="ECO:0000256" key="5">
    <source>
        <dbReference type="NCBIfam" id="TIGR00112"/>
    </source>
</evidence>
<dbReference type="Pfam" id="PF03807">
    <property type="entry name" value="F420_oxidored"/>
    <property type="match status" value="1"/>
</dbReference>
<reference evidence="9 10" key="1">
    <citation type="journal article" date="2017" name="Infect. Genet. Evol.">
        <title>Comparative genome analysis of fish pathogen Flavobacterium columnare reveals extensive sequence diversity within the species.</title>
        <authorList>
            <person name="Kayansamruaj P."/>
            <person name="Dong H.T."/>
            <person name="Hirono I."/>
            <person name="Kondo H."/>
            <person name="Senapin S."/>
            <person name="Rodkhum C."/>
        </authorList>
    </citation>
    <scope>NUCLEOTIDE SEQUENCE [LARGE SCALE GENOMIC DNA]</scope>
    <source>
        <strain evidence="9 10">1214</strain>
    </source>
</reference>
<comment type="subcellular location">
    <subcellularLocation>
        <location evidence="4">Cytoplasm</location>
    </subcellularLocation>
</comment>
<dbReference type="EMBL" id="MTCY01000004">
    <property type="protein sequence ID" value="OWP79355.1"/>
    <property type="molecule type" value="Genomic_DNA"/>
</dbReference>
<dbReference type="OrthoDB" id="9805754at2"/>
<evidence type="ECO:0000256" key="6">
    <source>
        <dbReference type="PIRSR" id="PIRSR000193-1"/>
    </source>
</evidence>
<dbReference type="UniPathway" id="UPA00098">
    <property type="reaction ID" value="UER00361"/>
</dbReference>
<dbReference type="GO" id="GO:0005737">
    <property type="term" value="C:cytoplasm"/>
    <property type="evidence" value="ECO:0007669"/>
    <property type="project" value="UniProtKB-SubCell"/>
</dbReference>
<dbReference type="FunFam" id="1.10.3730.10:FF:000001">
    <property type="entry name" value="Pyrroline-5-carboxylate reductase"/>
    <property type="match status" value="1"/>
</dbReference>
<accession>A0A246GDJ6</accession>
<evidence type="ECO:0000256" key="4">
    <source>
        <dbReference type="HAMAP-Rule" id="MF_01925"/>
    </source>
</evidence>
<comment type="catalytic activity">
    <reaction evidence="4">
        <text>L-proline + NAD(+) = (S)-1-pyrroline-5-carboxylate + NADH + 2 H(+)</text>
        <dbReference type="Rhea" id="RHEA:14105"/>
        <dbReference type="ChEBI" id="CHEBI:15378"/>
        <dbReference type="ChEBI" id="CHEBI:17388"/>
        <dbReference type="ChEBI" id="CHEBI:57540"/>
        <dbReference type="ChEBI" id="CHEBI:57945"/>
        <dbReference type="ChEBI" id="CHEBI:60039"/>
        <dbReference type="EC" id="1.5.1.2"/>
    </reaction>
</comment>
<dbReference type="Gene3D" id="1.10.3730.10">
    <property type="entry name" value="ProC C-terminal domain-like"/>
    <property type="match status" value="1"/>
</dbReference>
<protein>
    <recommendedName>
        <fullName evidence="4 5">Pyrroline-5-carboxylate reductase</fullName>
        <shortName evidence="4">P5C reductase</shortName>
        <shortName evidence="4">P5CR</shortName>
        <ecNumber evidence="4 5">1.5.1.2</ecNumber>
    </recommendedName>
    <alternativeName>
        <fullName evidence="4">PCA reductase</fullName>
    </alternativeName>
</protein>
<feature type="domain" description="Pyrroline-5-carboxylate reductase catalytic N-terminal" evidence="7">
    <location>
        <begin position="2"/>
        <end position="97"/>
    </location>
</feature>
<feature type="binding site" evidence="6">
    <location>
        <position position="55"/>
    </location>
    <ligand>
        <name>NADPH</name>
        <dbReference type="ChEBI" id="CHEBI:57783"/>
    </ligand>
</feature>
<evidence type="ECO:0000313" key="10">
    <source>
        <dbReference type="Proteomes" id="UP000198034"/>
    </source>
</evidence>
<feature type="binding site" evidence="6">
    <location>
        <position position="34"/>
    </location>
    <ligand>
        <name>NADP(+)</name>
        <dbReference type="ChEBI" id="CHEBI:58349"/>
    </ligand>
</feature>
<dbReference type="InterPro" id="IPR028939">
    <property type="entry name" value="P5C_Rdtase_cat_N"/>
</dbReference>
<gene>
    <name evidence="4" type="primary">proC</name>
    <name evidence="9" type="ORF">BWK62_02315</name>
</gene>
<keyword evidence="4" id="KW-0641">Proline biosynthesis</keyword>
<comment type="catalytic activity">
    <reaction evidence="4">
        <text>L-proline + NADP(+) = (S)-1-pyrroline-5-carboxylate + NADPH + 2 H(+)</text>
        <dbReference type="Rhea" id="RHEA:14109"/>
        <dbReference type="ChEBI" id="CHEBI:15378"/>
        <dbReference type="ChEBI" id="CHEBI:17388"/>
        <dbReference type="ChEBI" id="CHEBI:57783"/>
        <dbReference type="ChEBI" id="CHEBI:58349"/>
        <dbReference type="ChEBI" id="CHEBI:60039"/>
        <dbReference type="EC" id="1.5.1.2"/>
    </reaction>
</comment>
<dbReference type="InterPro" id="IPR008927">
    <property type="entry name" value="6-PGluconate_DH-like_C_sf"/>
</dbReference>
<evidence type="ECO:0000259" key="8">
    <source>
        <dbReference type="Pfam" id="PF14748"/>
    </source>
</evidence>
<dbReference type="NCBIfam" id="TIGR00112">
    <property type="entry name" value="proC"/>
    <property type="match status" value="1"/>
</dbReference>
<dbReference type="HAMAP" id="MF_01925">
    <property type="entry name" value="P5C_reductase"/>
    <property type="match status" value="1"/>
</dbReference>
<keyword evidence="4" id="KW-0028">Amino-acid biosynthesis</keyword>
<dbReference type="SUPFAM" id="SSF51735">
    <property type="entry name" value="NAD(P)-binding Rossmann-fold domains"/>
    <property type="match status" value="1"/>
</dbReference>
<dbReference type="GO" id="GO:0055129">
    <property type="term" value="P:L-proline biosynthetic process"/>
    <property type="evidence" value="ECO:0007669"/>
    <property type="project" value="UniProtKB-UniRule"/>
</dbReference>
<keyword evidence="2 4" id="KW-0521">NADP</keyword>
<evidence type="ECO:0000256" key="3">
    <source>
        <dbReference type="ARBA" id="ARBA00023002"/>
    </source>
</evidence>
<dbReference type="PANTHER" id="PTHR11645">
    <property type="entry name" value="PYRROLINE-5-CARBOXYLATE REDUCTASE"/>
    <property type="match status" value="1"/>
</dbReference>
<dbReference type="GO" id="GO:0004735">
    <property type="term" value="F:pyrroline-5-carboxylate reductase activity"/>
    <property type="evidence" value="ECO:0007669"/>
    <property type="project" value="UniProtKB-UniRule"/>
</dbReference>